<name>A0A8C5MY02_9ANUR</name>
<dbReference type="GeneTree" id="ENSGT00940000163727"/>
<dbReference type="InterPro" id="IPR007237">
    <property type="entry name" value="CD20-like"/>
</dbReference>
<evidence type="ECO:0000256" key="4">
    <source>
        <dbReference type="ARBA" id="ARBA00022989"/>
    </source>
</evidence>
<keyword evidence="8" id="KW-1185">Reference proteome</keyword>
<feature type="transmembrane region" description="Helical" evidence="6">
    <location>
        <begin position="176"/>
        <end position="197"/>
    </location>
</feature>
<accession>A0A8C5MY02</accession>
<evidence type="ECO:0000256" key="1">
    <source>
        <dbReference type="ARBA" id="ARBA00004141"/>
    </source>
</evidence>
<evidence type="ECO:0000256" key="3">
    <source>
        <dbReference type="ARBA" id="ARBA00022692"/>
    </source>
</evidence>
<organism evidence="7 8">
    <name type="scientific">Leptobrachium leishanense</name>
    <name type="common">Leishan spiny toad</name>
    <dbReference type="NCBI Taxonomy" id="445787"/>
    <lineage>
        <taxon>Eukaryota</taxon>
        <taxon>Metazoa</taxon>
        <taxon>Chordata</taxon>
        <taxon>Craniata</taxon>
        <taxon>Vertebrata</taxon>
        <taxon>Euteleostomi</taxon>
        <taxon>Amphibia</taxon>
        <taxon>Batrachia</taxon>
        <taxon>Anura</taxon>
        <taxon>Pelobatoidea</taxon>
        <taxon>Megophryidae</taxon>
        <taxon>Leptobrachium</taxon>
    </lineage>
</organism>
<keyword evidence="4 6" id="KW-1133">Transmembrane helix</keyword>
<dbReference type="Pfam" id="PF04103">
    <property type="entry name" value="CD20"/>
    <property type="match status" value="1"/>
</dbReference>
<dbReference type="InterPro" id="IPR030417">
    <property type="entry name" value="MS4A"/>
</dbReference>
<sequence>MSTLQSDTGDFVVISQVNHSRNLQDVPDEIHNIADTTPKPLKKFYKGEPEALGVTQVCSGICFLTFGVIESILVGSIFHRFDLFIYSGLPFWSGMSYIVSGSLSVNAAIKPTLGKVKASVILNIISSVFAGIAIILHTFDMVLSHNYYGYTSYCSCYKPSDICTGNFEPMVYFQGIHALLFLLSILQFCITISTSVFGCKTVCRTSYHEMTVIIYQTSSINTGDNATAADGSQLTAEEVKTD</sequence>
<dbReference type="OrthoDB" id="10071849at2759"/>
<protein>
    <submittedName>
        <fullName evidence="7">Uncharacterized protein</fullName>
    </submittedName>
</protein>
<dbReference type="AlphaFoldDB" id="A0A8C5MY02"/>
<feature type="transmembrane region" description="Helical" evidence="6">
    <location>
        <begin position="51"/>
        <end position="78"/>
    </location>
</feature>
<evidence type="ECO:0000313" key="7">
    <source>
        <dbReference type="Ensembl" id="ENSLLEP00000021347.1"/>
    </source>
</evidence>
<evidence type="ECO:0000256" key="5">
    <source>
        <dbReference type="ARBA" id="ARBA00023136"/>
    </source>
</evidence>
<comment type="similarity">
    <text evidence="2">Belongs to the MS4A family.</text>
</comment>
<feature type="transmembrane region" description="Helical" evidence="6">
    <location>
        <begin position="84"/>
        <end position="108"/>
    </location>
</feature>
<dbReference type="PANTHER" id="PTHR23320">
    <property type="entry name" value="MEMBRANE-SPANNING 4-DOMAINS SUBFAMILY A MS4A -RELATED"/>
    <property type="match status" value="1"/>
</dbReference>
<evidence type="ECO:0000313" key="8">
    <source>
        <dbReference type="Proteomes" id="UP000694569"/>
    </source>
</evidence>
<comment type="subcellular location">
    <subcellularLocation>
        <location evidence="1">Membrane</location>
        <topology evidence="1">Multi-pass membrane protein</topology>
    </subcellularLocation>
</comment>
<dbReference type="GO" id="GO:0016020">
    <property type="term" value="C:membrane"/>
    <property type="evidence" value="ECO:0007669"/>
    <property type="project" value="UniProtKB-SubCell"/>
</dbReference>
<evidence type="ECO:0000256" key="2">
    <source>
        <dbReference type="ARBA" id="ARBA00009565"/>
    </source>
</evidence>
<feature type="transmembrane region" description="Helical" evidence="6">
    <location>
        <begin position="120"/>
        <end position="139"/>
    </location>
</feature>
<dbReference type="Proteomes" id="UP000694569">
    <property type="component" value="Unplaced"/>
</dbReference>
<reference evidence="7" key="2">
    <citation type="submission" date="2025-09" db="UniProtKB">
        <authorList>
            <consortium name="Ensembl"/>
        </authorList>
    </citation>
    <scope>IDENTIFICATION</scope>
</reference>
<keyword evidence="3 6" id="KW-0812">Transmembrane</keyword>
<dbReference type="Ensembl" id="ENSLLET00000022171.1">
    <property type="protein sequence ID" value="ENSLLEP00000021347.1"/>
    <property type="gene ID" value="ENSLLEG00000013509.1"/>
</dbReference>
<evidence type="ECO:0000256" key="6">
    <source>
        <dbReference type="SAM" id="Phobius"/>
    </source>
</evidence>
<dbReference type="PANTHER" id="PTHR23320:SF128">
    <property type="entry name" value="MEMBRANE-SPANNING 4-DOMAINS SUBFAMILY A MEMBER 4A"/>
    <property type="match status" value="1"/>
</dbReference>
<reference evidence="7" key="1">
    <citation type="submission" date="2025-08" db="UniProtKB">
        <authorList>
            <consortium name="Ensembl"/>
        </authorList>
    </citation>
    <scope>IDENTIFICATION</scope>
</reference>
<keyword evidence="5 6" id="KW-0472">Membrane</keyword>
<proteinExistence type="inferred from homology"/>